<sequence>MSSSQCRSRSVGVAATTGGRKGRRVREERGKKRKEEEMTMKDEDEVGRQVGTTKQSEKGGWAGYQHTDQPTQPARNERKQTSAGIV</sequence>
<feature type="compositionally biased region" description="Basic and acidic residues" evidence="1">
    <location>
        <begin position="25"/>
        <end position="41"/>
    </location>
</feature>
<gene>
    <name evidence="2" type="ORF">TWF694_000663</name>
</gene>
<dbReference type="Proteomes" id="UP001365542">
    <property type="component" value="Unassembled WGS sequence"/>
</dbReference>
<protein>
    <submittedName>
        <fullName evidence="2">Uncharacterized protein</fullName>
    </submittedName>
</protein>
<dbReference type="AlphaFoldDB" id="A0AAV9XQ63"/>
<name>A0AAV9XQ63_9PEZI</name>
<feature type="region of interest" description="Disordered" evidence="1">
    <location>
        <begin position="1"/>
        <end position="86"/>
    </location>
</feature>
<evidence type="ECO:0000313" key="2">
    <source>
        <dbReference type="EMBL" id="KAK6543945.1"/>
    </source>
</evidence>
<keyword evidence="3" id="KW-1185">Reference proteome</keyword>
<comment type="caution">
    <text evidence="2">The sequence shown here is derived from an EMBL/GenBank/DDBJ whole genome shotgun (WGS) entry which is preliminary data.</text>
</comment>
<dbReference type="EMBL" id="JAVHJO010000001">
    <property type="protein sequence ID" value="KAK6543945.1"/>
    <property type="molecule type" value="Genomic_DNA"/>
</dbReference>
<proteinExistence type="predicted"/>
<accession>A0AAV9XQ63</accession>
<organism evidence="2 3">
    <name type="scientific">Orbilia ellipsospora</name>
    <dbReference type="NCBI Taxonomy" id="2528407"/>
    <lineage>
        <taxon>Eukaryota</taxon>
        <taxon>Fungi</taxon>
        <taxon>Dikarya</taxon>
        <taxon>Ascomycota</taxon>
        <taxon>Pezizomycotina</taxon>
        <taxon>Orbiliomycetes</taxon>
        <taxon>Orbiliales</taxon>
        <taxon>Orbiliaceae</taxon>
        <taxon>Orbilia</taxon>
    </lineage>
</organism>
<evidence type="ECO:0000256" key="1">
    <source>
        <dbReference type="SAM" id="MobiDB-lite"/>
    </source>
</evidence>
<evidence type="ECO:0000313" key="3">
    <source>
        <dbReference type="Proteomes" id="UP001365542"/>
    </source>
</evidence>
<reference evidence="2 3" key="1">
    <citation type="submission" date="2019-10" db="EMBL/GenBank/DDBJ databases">
        <authorList>
            <person name="Palmer J.M."/>
        </authorList>
    </citation>
    <scope>NUCLEOTIDE SEQUENCE [LARGE SCALE GENOMIC DNA]</scope>
    <source>
        <strain evidence="2 3">TWF694</strain>
    </source>
</reference>